<evidence type="ECO:0000256" key="2">
    <source>
        <dbReference type="ARBA" id="ARBA00004123"/>
    </source>
</evidence>
<dbReference type="OrthoDB" id="361362at2759"/>
<dbReference type="PANTHER" id="PTHR16056">
    <property type="entry name" value="REGULATOR OF MICROTUBULE DYNAMICS PROTEIN"/>
    <property type="match status" value="1"/>
</dbReference>
<evidence type="ECO:0000256" key="6">
    <source>
        <dbReference type="SAM" id="MobiDB-lite"/>
    </source>
</evidence>
<dbReference type="EMBL" id="CM032181">
    <property type="protein sequence ID" value="KAG7099292.1"/>
    <property type="molecule type" value="Genomic_DNA"/>
</dbReference>
<dbReference type="GO" id="GO:0006364">
    <property type="term" value="P:rRNA processing"/>
    <property type="evidence" value="ECO:0007669"/>
    <property type="project" value="UniProtKB-UniRule"/>
</dbReference>
<evidence type="ECO:0000256" key="3">
    <source>
        <dbReference type="ARBA" id="ARBA00006427"/>
    </source>
</evidence>
<dbReference type="SUPFAM" id="SSF48371">
    <property type="entry name" value="ARM repeat"/>
    <property type="match status" value="1"/>
</dbReference>
<reference evidence="8" key="1">
    <citation type="journal article" date="2021" name="Genome Biol. Evol.">
        <title>The assembled and annotated genome of the fairy-ring fungus Marasmius oreades.</title>
        <authorList>
            <person name="Hiltunen M."/>
            <person name="Ament-Velasquez S.L."/>
            <person name="Johannesson H."/>
        </authorList>
    </citation>
    <scope>NUCLEOTIDE SEQUENCE</scope>
    <source>
        <strain evidence="8">03SP1</strain>
    </source>
</reference>
<dbReference type="GO" id="GO:0120330">
    <property type="term" value="C:rixosome complex"/>
    <property type="evidence" value="ECO:0007669"/>
    <property type="project" value="UniProtKB-UniRule"/>
</dbReference>
<dbReference type="RefSeq" id="XP_043015762.1">
    <property type="nucleotide sequence ID" value="XM_043147057.1"/>
</dbReference>
<dbReference type="InterPro" id="IPR016024">
    <property type="entry name" value="ARM-type_fold"/>
</dbReference>
<evidence type="ECO:0000256" key="5">
    <source>
        <dbReference type="RuleBase" id="RU368021"/>
    </source>
</evidence>
<evidence type="ECO:0000313" key="8">
    <source>
        <dbReference type="EMBL" id="KAG7099292.1"/>
    </source>
</evidence>
<dbReference type="Proteomes" id="UP001049176">
    <property type="component" value="Chromosome 1"/>
</dbReference>
<evidence type="ECO:0000313" key="9">
    <source>
        <dbReference type="Proteomes" id="UP001049176"/>
    </source>
</evidence>
<comment type="subunit">
    <text evidence="5">Component of the RIX1 complex.</text>
</comment>
<dbReference type="Gene3D" id="1.25.10.10">
    <property type="entry name" value="Leucine-rich Repeat Variant"/>
    <property type="match status" value="1"/>
</dbReference>
<dbReference type="InterPro" id="IPR011989">
    <property type="entry name" value="ARM-like"/>
</dbReference>
<comment type="caution">
    <text evidence="8">The sequence shown here is derived from an EMBL/GenBank/DDBJ whole genome shotgun (WGS) entry which is preliminary data.</text>
</comment>
<feature type="region of interest" description="Disordered" evidence="6">
    <location>
        <begin position="453"/>
        <end position="475"/>
    </location>
</feature>
<keyword evidence="5" id="KW-0698">rRNA processing</keyword>
<proteinExistence type="inferred from homology"/>
<dbReference type="GeneID" id="66070227"/>
<sequence length="719" mass="79901">MPKSSKKRKDKAADFAKAKLKLGKGKQAPSNVIDTSFKARSIALPNQSITIEHDGETPTTKRRQTLDDLISHLKHHNPGARKDALFGLRELLSAHSQLVNSSFPVLANTTVRLIADEDSGVRSALITFYSWLLPRILPEDVIPHASILLLYTSSAQTHIFPEIRIDAVRFLNLLLECIPETVVSGWDTRTNSHGSRILTGYLGILNAGTIYNNVNTPTATSAATVMLTAQSKLVVLQSLSRFLNVALGSRSGEVVLNESVDGWFMVSSFSDKRAYIAFDSLLKVNHSSDYRHWRQRADLDTDKPVGVFSSTMKTDSWGLEQIVKLNDRSEGSDDLVAVLVSKLATALHPTLTSIFIECSAAVFSPSNAPPETELQFVLAVTAIACALYNWLLQARQICPTSIDELASLLNCVTPFFPFTFSGHRDVKVEHAFRQLNLEYCDLISRLVFATQSKSSSQQRHPEQSQSSVDRSSKQTTRLLDQISHVREYVLGELGHREKVSSRPLTLTAYTSLLPTVWALINARNSDPGLNGPPPYSDDVFLALVEHGIRISTKSALKKCSTEFIAKLVLLETDAHYRGGFRLPQSADSDRIIGEWVTHLPKVLWELGSNNLSTTEAILLFLTRTLQRRVHNSRTLSSLQTRLVPYFLITHPERGRIQGPYSKLPAFTSSETCTRRLVLNMCATLLLHSHSETHLLEAIQSVIKLNPAEAVHWHQVSVHA</sequence>
<dbReference type="PANTHER" id="PTHR16056:SF2">
    <property type="entry name" value="TESTIS-EXPRESSED PROTEIN 10"/>
    <property type="match status" value="1"/>
</dbReference>
<dbReference type="InterPro" id="IPR024679">
    <property type="entry name" value="Ipi1_N"/>
</dbReference>
<protein>
    <recommendedName>
        <fullName evidence="5">Pre-rRNA-processing protein</fullName>
    </recommendedName>
</protein>
<organism evidence="8 9">
    <name type="scientific">Marasmius oreades</name>
    <name type="common">fairy-ring Marasmius</name>
    <dbReference type="NCBI Taxonomy" id="181124"/>
    <lineage>
        <taxon>Eukaryota</taxon>
        <taxon>Fungi</taxon>
        <taxon>Dikarya</taxon>
        <taxon>Basidiomycota</taxon>
        <taxon>Agaricomycotina</taxon>
        <taxon>Agaricomycetes</taxon>
        <taxon>Agaricomycetidae</taxon>
        <taxon>Agaricales</taxon>
        <taxon>Marasmiineae</taxon>
        <taxon>Marasmiaceae</taxon>
        <taxon>Marasmius</taxon>
    </lineage>
</organism>
<keyword evidence="4 5" id="KW-0539">Nucleus</keyword>
<dbReference type="Pfam" id="PF12333">
    <property type="entry name" value="Ipi1_N"/>
    <property type="match status" value="1"/>
</dbReference>
<feature type="domain" description="Pre-rRNA-processing protein Ipi1 N-terminal" evidence="7">
    <location>
        <begin position="139"/>
        <end position="243"/>
    </location>
</feature>
<dbReference type="GO" id="GO:0005634">
    <property type="term" value="C:nucleus"/>
    <property type="evidence" value="ECO:0007669"/>
    <property type="project" value="UniProtKB-SubCell"/>
</dbReference>
<dbReference type="KEGG" id="more:E1B28_001151"/>
<comment type="subcellular location">
    <subcellularLocation>
        <location evidence="2 5">Nucleus</location>
    </subcellularLocation>
</comment>
<evidence type="ECO:0000256" key="4">
    <source>
        <dbReference type="ARBA" id="ARBA00023242"/>
    </source>
</evidence>
<comment type="function">
    <text evidence="1 5">Component of the RIX1 complex required for processing of ITS2 sequences from 35S pre-rRNA.</text>
</comment>
<accession>A0A9P7V360</accession>
<dbReference type="AlphaFoldDB" id="A0A9P7V360"/>
<evidence type="ECO:0000259" key="7">
    <source>
        <dbReference type="Pfam" id="PF12333"/>
    </source>
</evidence>
<evidence type="ECO:0000256" key="1">
    <source>
        <dbReference type="ARBA" id="ARBA00002355"/>
    </source>
</evidence>
<keyword evidence="5" id="KW-0690">Ribosome biogenesis</keyword>
<name>A0A9P7V360_9AGAR</name>
<comment type="similarity">
    <text evidence="3 5">Belongs to the IPI1/TEX10 family.</text>
</comment>
<gene>
    <name evidence="8" type="ORF">E1B28_001151</name>
</gene>
<keyword evidence="9" id="KW-1185">Reference proteome</keyword>